<protein>
    <submittedName>
        <fullName evidence="2">Uncharacterized protein</fullName>
    </submittedName>
</protein>
<feature type="compositionally biased region" description="Gly residues" evidence="1">
    <location>
        <begin position="102"/>
        <end position="126"/>
    </location>
</feature>
<dbReference type="EMBL" id="AP018853">
    <property type="protein sequence ID" value="BBF89363.1"/>
    <property type="molecule type" value="Genomic_DNA"/>
</dbReference>
<accession>A0A679BAX4</accession>
<organism evidence="2">
    <name type="scientific">Oryza barthii</name>
    <dbReference type="NCBI Taxonomy" id="65489"/>
    <lineage>
        <taxon>Eukaryota</taxon>
        <taxon>Viridiplantae</taxon>
        <taxon>Streptophyta</taxon>
        <taxon>Embryophyta</taxon>
        <taxon>Tracheophyta</taxon>
        <taxon>Spermatophyta</taxon>
        <taxon>Magnoliopsida</taxon>
        <taxon>Liliopsida</taxon>
        <taxon>Poales</taxon>
        <taxon>Poaceae</taxon>
        <taxon>BOP clade</taxon>
        <taxon>Oryzoideae</taxon>
        <taxon>Oryzeae</taxon>
        <taxon>Oryzinae</taxon>
        <taxon>Oryza</taxon>
    </lineage>
</organism>
<dbReference type="AlphaFoldDB" id="A0A679BAX4"/>
<evidence type="ECO:0000313" key="2">
    <source>
        <dbReference type="EMBL" id="BBF89363.1"/>
    </source>
</evidence>
<proteinExistence type="predicted"/>
<evidence type="ECO:0000256" key="1">
    <source>
        <dbReference type="SAM" id="MobiDB-lite"/>
    </source>
</evidence>
<feature type="region of interest" description="Disordered" evidence="1">
    <location>
        <begin position="100"/>
        <end position="126"/>
    </location>
</feature>
<sequence>MSAWVLLDLEGVPAHAWNEATAAALIAPCRLISMGDNSERPANYRLLRVSARAPDHALIPRERVLAIPEPAPLAGSAPLLLRYEVSIHVRAVDLTSASAARMGGGPSGPPCGGGPSSGGPGGGGGASGGWSGLAGVSSPALVSHRDRALVVRPALAVRAAAAAALAACTSLSCRRFPLLPPHVCQLQRLSRLGEHATRRLGEHATRWPPHLGRLASRPSRLVGRPPLL</sequence>
<name>A0A679BAX4_9ORYZ</name>
<gene>
    <name evidence="2" type="primary">OBARTa0079C17.19</name>
</gene>
<reference evidence="2" key="1">
    <citation type="submission" date="2018-08" db="EMBL/GenBank/DDBJ databases">
        <title>Oryza barthii genomic DNA, chromosome 11, BAC clone:OBARTa0079C17.</title>
        <authorList>
            <person name="Wu J."/>
            <person name="Kanamori H."/>
        </authorList>
    </citation>
    <scope>NUCLEOTIDE SEQUENCE</scope>
    <source>
        <strain evidence="2">W1588</strain>
    </source>
</reference>
<feature type="region of interest" description="Disordered" evidence="1">
    <location>
        <begin position="209"/>
        <end position="228"/>
    </location>
</feature>